<dbReference type="AlphaFoldDB" id="A0A3S4RIJ7"/>
<proteinExistence type="predicted"/>
<reference evidence="1 2" key="1">
    <citation type="submission" date="2018-12" db="EMBL/GenBank/DDBJ databases">
        <authorList>
            <consortium name="Pathogen Informatics"/>
        </authorList>
    </citation>
    <scope>NUCLEOTIDE SEQUENCE [LARGE SCALE GENOMIC DNA]</scope>
    <source>
        <strain evidence="1 2">NCTC10437</strain>
    </source>
</reference>
<sequence>MLPVLRVKVDTTMKRSVTAAVGAAAVMVGVSLGGLPSAAAQPVDYGTLPVNPNVVTDSSAWVAVAPVLDPQGQPGVQTVFTHRDGSRTVTDTILVLDDPAAANSAMTQGRGTLAGQIANAATQPAPVGVGGEITTGTSPDNSRSIAVLTFTEGNTFTTIEFEGAVTDPVPPDLVIDYGKVQAGAIADALSA</sequence>
<evidence type="ECO:0000313" key="1">
    <source>
        <dbReference type="EMBL" id="VEG51302.1"/>
    </source>
</evidence>
<evidence type="ECO:0000313" key="2">
    <source>
        <dbReference type="Proteomes" id="UP000279306"/>
    </source>
</evidence>
<name>A0A3S4RIJ7_MYCAU</name>
<dbReference type="KEGG" id="mauu:NCTC10437_00409"/>
<dbReference type="STRING" id="1791.GCA_001049355_02547"/>
<organism evidence="1 2">
    <name type="scientific">Mycolicibacterium aurum</name>
    <name type="common">Mycobacterium aurum</name>
    <dbReference type="NCBI Taxonomy" id="1791"/>
    <lineage>
        <taxon>Bacteria</taxon>
        <taxon>Bacillati</taxon>
        <taxon>Actinomycetota</taxon>
        <taxon>Actinomycetes</taxon>
        <taxon>Mycobacteriales</taxon>
        <taxon>Mycobacteriaceae</taxon>
        <taxon>Mycolicibacterium</taxon>
    </lineage>
</organism>
<dbReference type="Proteomes" id="UP000279306">
    <property type="component" value="Chromosome"/>
</dbReference>
<protein>
    <submittedName>
        <fullName evidence="1">Uncharacterized protein</fullName>
    </submittedName>
</protein>
<dbReference type="EMBL" id="LR134356">
    <property type="protein sequence ID" value="VEG51302.1"/>
    <property type="molecule type" value="Genomic_DNA"/>
</dbReference>
<gene>
    <name evidence="1" type="ORF">NCTC10437_00409</name>
</gene>
<accession>A0A3S4RIJ7</accession>
<keyword evidence="2" id="KW-1185">Reference proteome</keyword>